<dbReference type="InterPro" id="IPR001789">
    <property type="entry name" value="Sig_transdc_resp-reg_receiver"/>
</dbReference>
<proteinExistence type="predicted"/>
<keyword evidence="12" id="KW-0175">Coiled coil</keyword>
<feature type="transmembrane region" description="Helical" evidence="13">
    <location>
        <begin position="261"/>
        <end position="283"/>
    </location>
</feature>
<keyword evidence="13" id="KW-1133">Transmembrane helix</keyword>
<dbReference type="EC" id="2.7.13.3" evidence="2"/>
<feature type="transmembrane region" description="Helical" evidence="13">
    <location>
        <begin position="325"/>
        <end position="343"/>
    </location>
</feature>
<comment type="catalytic activity">
    <reaction evidence="1">
        <text>ATP + protein L-histidine = ADP + protein N-phospho-L-histidine.</text>
        <dbReference type="EC" id="2.7.13.3"/>
    </reaction>
</comment>
<evidence type="ECO:0000256" key="4">
    <source>
        <dbReference type="ARBA" id="ARBA00022679"/>
    </source>
</evidence>
<dbReference type="Gene3D" id="3.40.50.2300">
    <property type="match status" value="1"/>
</dbReference>
<dbReference type="InterPro" id="IPR005467">
    <property type="entry name" value="His_kinase_dom"/>
</dbReference>
<dbReference type="AlphaFoldDB" id="H2CHP2"/>
<dbReference type="InterPro" id="IPR011006">
    <property type="entry name" value="CheY-like_superfamily"/>
</dbReference>
<dbReference type="InterPro" id="IPR003594">
    <property type="entry name" value="HATPase_dom"/>
</dbReference>
<comment type="subunit">
    <text evidence="9">At low DSF concentrations, interacts with RpfF.</text>
</comment>
<evidence type="ECO:0000256" key="13">
    <source>
        <dbReference type="SAM" id="Phobius"/>
    </source>
</evidence>
<dbReference type="EMBL" id="JH597773">
    <property type="protein sequence ID" value="EHQ05887.1"/>
    <property type="molecule type" value="Genomic_DNA"/>
</dbReference>
<dbReference type="CDD" id="cd00082">
    <property type="entry name" value="HisKA"/>
    <property type="match status" value="1"/>
</dbReference>
<keyword evidence="14" id="KW-0732">Signal</keyword>
<dbReference type="InterPro" id="IPR011623">
    <property type="entry name" value="7TMR_DISM_rcpt_extracell_dom1"/>
</dbReference>
<dbReference type="HOGENOM" id="CLU_011115_3_0_12"/>
<feature type="domain" description="Histidine kinase" evidence="15">
    <location>
        <begin position="460"/>
        <end position="680"/>
    </location>
</feature>
<evidence type="ECO:0000256" key="12">
    <source>
        <dbReference type="SAM" id="Coils"/>
    </source>
</evidence>
<dbReference type="PRINTS" id="PR00344">
    <property type="entry name" value="BCTRLSENSOR"/>
</dbReference>
<dbReference type="SUPFAM" id="SSF47384">
    <property type="entry name" value="Homodimeric domain of signal transducing histidine kinase"/>
    <property type="match status" value="1"/>
</dbReference>
<protein>
    <recommendedName>
        <fullName evidence="10">Sensory/regulatory protein RpfC</fullName>
        <ecNumber evidence="2">2.7.13.3</ecNumber>
    </recommendedName>
</protein>
<dbReference type="Pfam" id="PF02518">
    <property type="entry name" value="HATPase_c"/>
    <property type="match status" value="1"/>
</dbReference>
<dbReference type="InterPro" id="IPR036890">
    <property type="entry name" value="HATPase_C_sf"/>
</dbReference>
<dbReference type="PANTHER" id="PTHR45339">
    <property type="entry name" value="HYBRID SIGNAL TRANSDUCTION HISTIDINE KINASE J"/>
    <property type="match status" value="1"/>
</dbReference>
<keyword evidence="7" id="KW-0067">ATP-binding</keyword>
<keyword evidence="13" id="KW-0812">Transmembrane</keyword>
<evidence type="ECO:0000256" key="8">
    <source>
        <dbReference type="ARBA" id="ARBA00023012"/>
    </source>
</evidence>
<keyword evidence="13" id="KW-0472">Membrane</keyword>
<dbReference type="InterPro" id="IPR003661">
    <property type="entry name" value="HisK_dim/P_dom"/>
</dbReference>
<dbReference type="SMART" id="SM00388">
    <property type="entry name" value="HisKA"/>
    <property type="match status" value="1"/>
</dbReference>
<reference evidence="17 18" key="1">
    <citation type="submission" date="2011-10" db="EMBL/GenBank/DDBJ databases">
        <title>The Improved High-Quality Draft genome of Leptonema illini DSM 21528.</title>
        <authorList>
            <consortium name="US DOE Joint Genome Institute (JGI-PGF)"/>
            <person name="Lucas S."/>
            <person name="Copeland A."/>
            <person name="Lapidus A."/>
            <person name="Glavina del Rio T."/>
            <person name="Dalin E."/>
            <person name="Tice H."/>
            <person name="Bruce D."/>
            <person name="Goodwin L."/>
            <person name="Pitluck S."/>
            <person name="Peters L."/>
            <person name="Mikhailova N."/>
            <person name="Held B."/>
            <person name="Kyrpides N."/>
            <person name="Mavromatis K."/>
            <person name="Ivanova N."/>
            <person name="Markowitz V."/>
            <person name="Cheng J.-F."/>
            <person name="Hugenholtz P."/>
            <person name="Woyke T."/>
            <person name="Wu D."/>
            <person name="Gronow S."/>
            <person name="Wellnitz S."/>
            <person name="Brambilla E.-M."/>
            <person name="Klenk H.-P."/>
            <person name="Eisen J.A."/>
        </authorList>
    </citation>
    <scope>NUCLEOTIDE SEQUENCE [LARGE SCALE GENOMIC DNA]</scope>
    <source>
        <strain evidence="17 18">DSM 21528</strain>
    </source>
</reference>
<dbReference type="SUPFAM" id="SSF49785">
    <property type="entry name" value="Galactose-binding domain-like"/>
    <property type="match status" value="1"/>
</dbReference>
<evidence type="ECO:0000313" key="18">
    <source>
        <dbReference type="Proteomes" id="UP000005737"/>
    </source>
</evidence>
<dbReference type="FunFam" id="1.10.287.130:FF:000002">
    <property type="entry name" value="Two-component osmosensing histidine kinase"/>
    <property type="match status" value="1"/>
</dbReference>
<feature type="signal peptide" evidence="14">
    <location>
        <begin position="1"/>
        <end position="22"/>
    </location>
</feature>
<dbReference type="GO" id="GO:0000155">
    <property type="term" value="F:phosphorelay sensor kinase activity"/>
    <property type="evidence" value="ECO:0007669"/>
    <property type="project" value="InterPro"/>
</dbReference>
<dbReference type="PROSITE" id="PS51257">
    <property type="entry name" value="PROKAR_LIPOPROTEIN"/>
    <property type="match status" value="1"/>
</dbReference>
<dbReference type="STRING" id="183.GCA_002009735_01788"/>
<evidence type="ECO:0000313" key="17">
    <source>
        <dbReference type="EMBL" id="EHQ05887.1"/>
    </source>
</evidence>
<dbReference type="PROSITE" id="PS50110">
    <property type="entry name" value="RESPONSE_REGULATORY"/>
    <property type="match status" value="1"/>
</dbReference>
<evidence type="ECO:0000256" key="1">
    <source>
        <dbReference type="ARBA" id="ARBA00000085"/>
    </source>
</evidence>
<keyword evidence="6 17" id="KW-0418">Kinase</keyword>
<feature type="chain" id="PRO_5003560776" description="Sensory/regulatory protein RpfC" evidence="14">
    <location>
        <begin position="23"/>
        <end position="833"/>
    </location>
</feature>
<evidence type="ECO:0000256" key="9">
    <source>
        <dbReference type="ARBA" id="ARBA00064003"/>
    </source>
</evidence>
<name>H2CHP2_9LEPT</name>
<dbReference type="RefSeq" id="WP_002770917.1">
    <property type="nucleotide sequence ID" value="NZ_JH597773.1"/>
</dbReference>
<gene>
    <name evidence="17" type="ORF">Lepil_1193</name>
</gene>
<dbReference type="SUPFAM" id="SSF52172">
    <property type="entry name" value="CheY-like"/>
    <property type="match status" value="1"/>
</dbReference>
<dbReference type="CDD" id="cd16922">
    <property type="entry name" value="HATPase_EvgS-ArcB-TorS-like"/>
    <property type="match status" value="1"/>
</dbReference>
<dbReference type="SMART" id="SM00448">
    <property type="entry name" value="REC"/>
    <property type="match status" value="1"/>
</dbReference>
<keyword evidence="8" id="KW-0902">Two-component regulatory system</keyword>
<evidence type="ECO:0000256" key="3">
    <source>
        <dbReference type="ARBA" id="ARBA00022553"/>
    </source>
</evidence>
<feature type="coiled-coil region" evidence="12">
    <location>
        <begin position="408"/>
        <end position="439"/>
    </location>
</feature>
<dbReference type="InterPro" id="IPR008979">
    <property type="entry name" value="Galactose-bd-like_sf"/>
</dbReference>
<dbReference type="Gene3D" id="2.60.120.260">
    <property type="entry name" value="Galactose-binding domain-like"/>
    <property type="match status" value="1"/>
</dbReference>
<dbReference type="Pfam" id="PF00072">
    <property type="entry name" value="Response_reg"/>
    <property type="match status" value="1"/>
</dbReference>
<dbReference type="PROSITE" id="PS50109">
    <property type="entry name" value="HIS_KIN"/>
    <property type="match status" value="1"/>
</dbReference>
<evidence type="ECO:0000256" key="5">
    <source>
        <dbReference type="ARBA" id="ARBA00022741"/>
    </source>
</evidence>
<evidence type="ECO:0000256" key="6">
    <source>
        <dbReference type="ARBA" id="ARBA00022777"/>
    </source>
</evidence>
<dbReference type="GO" id="GO:0005524">
    <property type="term" value="F:ATP binding"/>
    <property type="evidence" value="ECO:0007669"/>
    <property type="project" value="UniProtKB-KW"/>
</dbReference>
<evidence type="ECO:0000259" key="15">
    <source>
        <dbReference type="PROSITE" id="PS50109"/>
    </source>
</evidence>
<keyword evidence="18" id="KW-1185">Reference proteome</keyword>
<evidence type="ECO:0000256" key="7">
    <source>
        <dbReference type="ARBA" id="ARBA00022840"/>
    </source>
</evidence>
<dbReference type="SMART" id="SM00387">
    <property type="entry name" value="HATPase_c"/>
    <property type="match status" value="1"/>
</dbReference>
<evidence type="ECO:0000256" key="11">
    <source>
        <dbReference type="PROSITE-ProRule" id="PRU00169"/>
    </source>
</evidence>
<dbReference type="SUPFAM" id="SSF55874">
    <property type="entry name" value="ATPase domain of HSP90 chaperone/DNA topoisomerase II/histidine kinase"/>
    <property type="match status" value="1"/>
</dbReference>
<dbReference type="Gene3D" id="1.10.287.130">
    <property type="match status" value="1"/>
</dbReference>
<evidence type="ECO:0000256" key="10">
    <source>
        <dbReference type="ARBA" id="ARBA00068150"/>
    </source>
</evidence>
<dbReference type="InterPro" id="IPR004358">
    <property type="entry name" value="Sig_transdc_His_kin-like_C"/>
</dbReference>
<dbReference type="Gene3D" id="3.30.565.10">
    <property type="entry name" value="Histidine kinase-like ATPase, C-terminal domain"/>
    <property type="match status" value="1"/>
</dbReference>
<sequence length="833" mass="93951">MRRFALILAAIALTLCSCKAPAAPPTAKQGEIDLSQYDFTQSPPVRLNGEWEFYPFKLLSPGEDRSTLKPVYFPVPRSWNDLNIGDRGMPGVGFGTYRLIIRIDPYKAGNRVLALRTLEQFTAVRIFVNGEELPGAGRVSDRAGESIPDTVPTLGIFSPQSSTIEILMQVSNFDHRRGGIIDPVVIGDEHQIVSSIENILIRDVFVMGILVFVAVYHLILFFIRKEDRTSLIFSLFCIVILLRTLTTGEKTFTRLFPEAPYFLYLAIEYITYFLAVPLGMHFIQKIIPHEVSFRVVRLFYIVASAFTAVVLVTPPTVYSHTANPYVLVLFGALLYGLFAQIVALRRRREFSLFLAAGTLTLAFTSVNDVLYTNEVIYTGFIAHLGLTALVISQSAILSIRYSRAFREVELLTGELQTTNRRLEDQVRERTKELRTEMRERMLAQQEAEKHAAVKSEFLANMSHEIRTPMNAILGMAELLDATKLDEQQKEYVRIFRRAGDSLLNILNDILDLSRIESGRFAIDYKPFSLSETMDVLEKTFRPGFMQKGLNFTIIMPDLLPVYVFGDSNRLFQVLSNLLSNALKFTEKGAVRLTVSARQNQRHLWLNFAVEDTGIGMTDEQLEHIFSRFYQADSGVARRFSGSGLGLALSRQLIQLMGGSIRVRSKVGEGSIFEFDMRTEVYTGRPEAIESQPLAHKALQSPFRILAVDDTDENLFLVRKFLEPTSWTLTTVTNGPEAIKMLPSVDPDLILLDIQMPGMDGFAVLREIRRIDTAAGMRRPIVALTGQALEEEKNRIHEAGFDLHLTKPISRARLIEAILELLVGDKETYGHKPE</sequence>
<dbReference type="Proteomes" id="UP000005737">
    <property type="component" value="Unassembled WGS sequence"/>
</dbReference>
<keyword evidence="5" id="KW-0547">Nucleotide-binding</keyword>
<feature type="domain" description="Response regulatory" evidence="16">
    <location>
        <begin position="703"/>
        <end position="821"/>
    </location>
</feature>
<keyword evidence="4" id="KW-0808">Transferase</keyword>
<dbReference type="Pfam" id="PF07695">
    <property type="entry name" value="7TMR-DISM_7TM"/>
    <property type="match status" value="1"/>
</dbReference>
<evidence type="ECO:0000256" key="2">
    <source>
        <dbReference type="ARBA" id="ARBA00012438"/>
    </source>
</evidence>
<feature type="transmembrane region" description="Helical" evidence="13">
    <location>
        <begin position="230"/>
        <end position="246"/>
    </location>
</feature>
<dbReference type="InterPro" id="IPR036097">
    <property type="entry name" value="HisK_dim/P_sf"/>
</dbReference>
<evidence type="ECO:0000256" key="14">
    <source>
        <dbReference type="SAM" id="SignalP"/>
    </source>
</evidence>
<evidence type="ECO:0000259" key="16">
    <source>
        <dbReference type="PROSITE" id="PS50110"/>
    </source>
</evidence>
<keyword evidence="3 11" id="KW-0597">Phosphoprotein</keyword>
<dbReference type="FunFam" id="3.30.565.10:FF:000010">
    <property type="entry name" value="Sensor histidine kinase RcsC"/>
    <property type="match status" value="1"/>
</dbReference>
<feature type="transmembrane region" description="Helical" evidence="13">
    <location>
        <begin position="376"/>
        <end position="397"/>
    </location>
</feature>
<feature type="transmembrane region" description="Helical" evidence="13">
    <location>
        <begin position="295"/>
        <end position="313"/>
    </location>
</feature>
<organism evidence="17 18">
    <name type="scientific">Leptonema illini DSM 21528</name>
    <dbReference type="NCBI Taxonomy" id="929563"/>
    <lineage>
        <taxon>Bacteria</taxon>
        <taxon>Pseudomonadati</taxon>
        <taxon>Spirochaetota</taxon>
        <taxon>Spirochaetia</taxon>
        <taxon>Leptospirales</taxon>
        <taxon>Leptospiraceae</taxon>
        <taxon>Leptonema</taxon>
    </lineage>
</organism>
<accession>H2CHP2</accession>
<dbReference type="PANTHER" id="PTHR45339:SF1">
    <property type="entry name" value="HYBRID SIGNAL TRANSDUCTION HISTIDINE KINASE J"/>
    <property type="match status" value="1"/>
</dbReference>
<feature type="modified residue" description="4-aspartylphosphate" evidence="11">
    <location>
        <position position="752"/>
    </location>
</feature>
<feature type="transmembrane region" description="Helical" evidence="13">
    <location>
        <begin position="204"/>
        <end position="223"/>
    </location>
</feature>
<dbReference type="Pfam" id="PF00512">
    <property type="entry name" value="HisKA"/>
    <property type="match status" value="1"/>
</dbReference>